<protein>
    <submittedName>
        <fullName evidence="4">Uncharacterized protein</fullName>
    </submittedName>
</protein>
<evidence type="ECO:0000256" key="2">
    <source>
        <dbReference type="SAM" id="MobiDB-lite"/>
    </source>
</evidence>
<evidence type="ECO:0000313" key="3">
    <source>
        <dbReference type="EMBL" id="GEK29539.1"/>
    </source>
</evidence>
<evidence type="ECO:0000313" key="6">
    <source>
        <dbReference type="Proteomes" id="UP000321429"/>
    </source>
</evidence>
<dbReference type="STRING" id="348151.IV55_GL001051"/>
<name>A0A0R2L2E7_9LACO</name>
<dbReference type="InterPro" id="IPR022263">
    <property type="entry name" value="KxYKxGKxW"/>
</dbReference>
<dbReference type="NCBIfam" id="TIGR03715">
    <property type="entry name" value="KxYKxGKxW"/>
    <property type="match status" value="1"/>
</dbReference>
<evidence type="ECO:0000313" key="5">
    <source>
        <dbReference type="Proteomes" id="UP000051139"/>
    </source>
</evidence>
<sequence length="1098" mass="113891">MSFWRRDFLLDQLQEKDHYKMYKDGKKWVFAGIATFTGILGGAMSAKADTTAANTTTASKAIDNDSVLANKQSAVIPADPASAAQNASQTSNQQGTSTATSAQDAKTTASTTDETTAQDASQAANQQGSSAASKQDSAKTADSATADSKSTDANSVAAKGTDSAAAKPNSTATKDASVAATNDQLTNQNTTAATGTSSTTSADAKTAAPVSDATKAAVSALDAGNTVSGQLADGTVVKNGVTLINPTQQQINDTKVALKTYAAETGHPVSFAAVDAAQVVTPTTDPNVLQSESYNAGYWMAYDKIDDMKGISSATFLINGGLKTAMTAAGRDPDDINSDIVTISKLFDAVRANGGQALSSDGTVSPAILKILGLSVPSNGADIFSSGTRWSTSNGGGWYNHGSGSWPFYGPDANNAGKVVQSSWYQGVAGGVQQFYDAWTNYIAQLKANFSDPKKVNDFLNNTKYDVSQMNAGAFSISDAGSFFANALTGVFSSGSGPVGTAPFQATAPTPMSTADLNNRFGTGTSAYNDEITYPITRLISSVRFMISAVIKPIESVIMYQAFNNVGALGLNQGGVDLPKDFTSAMSLNATLQSLVSVFGFGGVAASSAGGDMYKAISDGILSTILKEAAVGQTDVLTNIFSGKQSATGATDFANFTKLSGWSGDTKAWTKDSAANIAKSSTFTTSQDASNVSTLNAAAGAYFASRYDAPVIQQAIKDALANVQLLANGQAATPKPTIDATITKIFQTNDLATLQRLTSQTSGSGTNYNYAPSGVAANAQLASVYDAEYNAIMQAVNDFLANPTAQGRKATPVFVNPAIANQTDVPNLPIPMSDYDTVFTYLLNRSQNVIQLGMGDANVQSHRELDGNVQAINSVPSTVTSSLLLSGITLGTTTANLTPDFPGVLDQIALRGYVSAYNGQATIDNTVFKKGVAEFNKQTATTNYINNGPSVLNSNVAIPDKDLGGLVADGVTRAFGDGFTSQQTAVIELNLSSKDASFGYPAAQTKYGVVGRNQTFVAPTVPGFIPDKTTQSMAPKATDSLTFNYTVAPEGQMTVTVNVSSTDGKIASSTTSNKLTLGNRFNFTNPTSQAGYSVDLTK</sequence>
<feature type="compositionally biased region" description="Low complexity" evidence="2">
    <location>
        <begin position="179"/>
        <end position="208"/>
    </location>
</feature>
<dbReference type="RefSeq" id="WP_057811747.1">
    <property type="nucleotide sequence ID" value="NZ_BJUD01000067.1"/>
</dbReference>
<feature type="compositionally biased region" description="Low complexity" evidence="2">
    <location>
        <begin position="81"/>
        <end position="153"/>
    </location>
</feature>
<dbReference type="Pfam" id="PF19258">
    <property type="entry name" value="KxYKxGKxW_sig"/>
    <property type="match status" value="1"/>
</dbReference>
<evidence type="ECO:0000256" key="1">
    <source>
        <dbReference type="ARBA" id="ARBA00022729"/>
    </source>
</evidence>
<dbReference type="EMBL" id="JQCB01000026">
    <property type="protein sequence ID" value="KRN93354.1"/>
    <property type="molecule type" value="Genomic_DNA"/>
</dbReference>
<accession>A0A0R2L2E7</accession>
<dbReference type="Proteomes" id="UP000321429">
    <property type="component" value="Unassembled WGS sequence"/>
</dbReference>
<dbReference type="EMBL" id="BJUD01000067">
    <property type="protein sequence ID" value="GEK29539.1"/>
    <property type="molecule type" value="Genomic_DNA"/>
</dbReference>
<keyword evidence="1" id="KW-0732">Signal</keyword>
<dbReference type="OrthoDB" id="2330146at2"/>
<feature type="region of interest" description="Disordered" evidence="2">
    <location>
        <begin position="78"/>
        <end position="208"/>
    </location>
</feature>
<gene>
    <name evidence="4" type="ORF">IV55_GL001051</name>
    <name evidence="3" type="ORF">LSI01_18500</name>
</gene>
<dbReference type="Proteomes" id="UP000051139">
    <property type="component" value="Unassembled WGS sequence"/>
</dbReference>
<organism evidence="4 5">
    <name type="scientific">Furfurilactobacillus siliginis</name>
    <dbReference type="NCBI Taxonomy" id="348151"/>
    <lineage>
        <taxon>Bacteria</taxon>
        <taxon>Bacillati</taxon>
        <taxon>Bacillota</taxon>
        <taxon>Bacilli</taxon>
        <taxon>Lactobacillales</taxon>
        <taxon>Lactobacillaceae</taxon>
        <taxon>Furfurilactobacillus</taxon>
    </lineage>
</organism>
<proteinExistence type="predicted"/>
<comment type="caution">
    <text evidence="4">The sequence shown here is derived from an EMBL/GenBank/DDBJ whole genome shotgun (WGS) entry which is preliminary data.</text>
</comment>
<reference evidence="4 5" key="1">
    <citation type="journal article" date="2015" name="Genome Announc.">
        <title>Expanding the biotechnology potential of lactobacilli through comparative genomics of 213 strains and associated genera.</title>
        <authorList>
            <person name="Sun Z."/>
            <person name="Harris H.M."/>
            <person name="McCann A."/>
            <person name="Guo C."/>
            <person name="Argimon S."/>
            <person name="Zhang W."/>
            <person name="Yang X."/>
            <person name="Jeffery I.B."/>
            <person name="Cooney J.C."/>
            <person name="Kagawa T.F."/>
            <person name="Liu W."/>
            <person name="Song Y."/>
            <person name="Salvetti E."/>
            <person name="Wrobel A."/>
            <person name="Rasinkangas P."/>
            <person name="Parkhill J."/>
            <person name="Rea M.C."/>
            <person name="O'Sullivan O."/>
            <person name="Ritari J."/>
            <person name="Douillard F.P."/>
            <person name="Paul Ross R."/>
            <person name="Yang R."/>
            <person name="Briner A.E."/>
            <person name="Felis G.E."/>
            <person name="de Vos W.M."/>
            <person name="Barrangou R."/>
            <person name="Klaenhammer T.R."/>
            <person name="Caufield P.W."/>
            <person name="Cui Y."/>
            <person name="Zhang H."/>
            <person name="O'Toole P.W."/>
        </authorList>
    </citation>
    <scope>NUCLEOTIDE SEQUENCE [LARGE SCALE GENOMIC DNA]</scope>
    <source>
        <strain evidence="4 5">DSM 22696</strain>
    </source>
</reference>
<dbReference type="PATRIC" id="fig|348151.3.peg.1079"/>
<keyword evidence="5" id="KW-1185">Reference proteome</keyword>
<evidence type="ECO:0000313" key="4">
    <source>
        <dbReference type="EMBL" id="KRN93354.1"/>
    </source>
</evidence>
<reference evidence="3 6" key="2">
    <citation type="submission" date="2019-07" db="EMBL/GenBank/DDBJ databases">
        <title>Whole genome shotgun sequence of Lactobacillus siliginis NBRC 101315.</title>
        <authorList>
            <person name="Hosoyama A."/>
            <person name="Uohara A."/>
            <person name="Ohji S."/>
            <person name="Ichikawa N."/>
        </authorList>
    </citation>
    <scope>NUCLEOTIDE SEQUENCE [LARGE SCALE GENOMIC DNA]</scope>
    <source>
        <strain evidence="3 6">NBRC 101315</strain>
    </source>
</reference>
<dbReference type="AlphaFoldDB" id="A0A0R2L2E7"/>